<dbReference type="GO" id="GO:0042060">
    <property type="term" value="P:wound healing"/>
    <property type="evidence" value="ECO:0007669"/>
    <property type="project" value="TreeGrafter"/>
</dbReference>
<accession>A0AAD9FC67</accession>
<proteinExistence type="predicted"/>
<dbReference type="Gene3D" id="3.90.1290.10">
    <property type="entry name" value="Plakin repeat"/>
    <property type="match status" value="1"/>
</dbReference>
<dbReference type="GO" id="GO:0008307">
    <property type="term" value="F:structural constituent of muscle"/>
    <property type="evidence" value="ECO:0007669"/>
    <property type="project" value="TreeGrafter"/>
</dbReference>
<comment type="caution">
    <text evidence="3">The sequence shown here is derived from an EMBL/GenBank/DDBJ whole genome shotgun (WGS) entry which is preliminary data.</text>
</comment>
<dbReference type="GO" id="GO:0045296">
    <property type="term" value="F:cadherin binding"/>
    <property type="evidence" value="ECO:0007669"/>
    <property type="project" value="TreeGrafter"/>
</dbReference>
<dbReference type="GO" id="GO:0030056">
    <property type="term" value="C:hemidesmosome"/>
    <property type="evidence" value="ECO:0007669"/>
    <property type="project" value="TreeGrafter"/>
</dbReference>
<dbReference type="GO" id="GO:0042383">
    <property type="term" value="C:sarcolemma"/>
    <property type="evidence" value="ECO:0007669"/>
    <property type="project" value="TreeGrafter"/>
</dbReference>
<dbReference type="PANTHER" id="PTHR23169:SF20">
    <property type="entry name" value="PLECTIN"/>
    <property type="match status" value="1"/>
</dbReference>
<dbReference type="InterPro" id="IPR035915">
    <property type="entry name" value="Plakin_repeat_sf"/>
</dbReference>
<dbReference type="Proteomes" id="UP001228049">
    <property type="component" value="Unassembled WGS sequence"/>
</dbReference>
<keyword evidence="4" id="KW-1185">Reference proteome</keyword>
<keyword evidence="1" id="KW-0597">Phosphoprotein</keyword>
<dbReference type="AlphaFoldDB" id="A0AAD9FC67"/>
<reference evidence="3" key="1">
    <citation type="submission" date="2023-04" db="EMBL/GenBank/DDBJ databases">
        <title>Chromosome-level genome of Chaenocephalus aceratus.</title>
        <authorList>
            <person name="Park H."/>
        </authorList>
    </citation>
    <scope>NUCLEOTIDE SEQUENCE</scope>
    <source>
        <strain evidence="3">DE</strain>
        <tissue evidence="3">Muscle</tissue>
    </source>
</reference>
<dbReference type="InterPro" id="IPR043197">
    <property type="entry name" value="Plakin"/>
</dbReference>
<keyword evidence="2" id="KW-0677">Repeat</keyword>
<organism evidence="3 4">
    <name type="scientific">Dissostichus eleginoides</name>
    <name type="common">Patagonian toothfish</name>
    <name type="synonym">Dissostichus amissus</name>
    <dbReference type="NCBI Taxonomy" id="100907"/>
    <lineage>
        <taxon>Eukaryota</taxon>
        <taxon>Metazoa</taxon>
        <taxon>Chordata</taxon>
        <taxon>Craniata</taxon>
        <taxon>Vertebrata</taxon>
        <taxon>Euteleostomi</taxon>
        <taxon>Actinopterygii</taxon>
        <taxon>Neopterygii</taxon>
        <taxon>Teleostei</taxon>
        <taxon>Neoteleostei</taxon>
        <taxon>Acanthomorphata</taxon>
        <taxon>Eupercaria</taxon>
        <taxon>Perciformes</taxon>
        <taxon>Notothenioidei</taxon>
        <taxon>Nototheniidae</taxon>
        <taxon>Dissostichus</taxon>
    </lineage>
</organism>
<dbReference type="SUPFAM" id="SSF75399">
    <property type="entry name" value="Plakin repeat"/>
    <property type="match status" value="1"/>
</dbReference>
<protein>
    <submittedName>
        <fullName evidence="3">Plectin</fullName>
    </submittedName>
</protein>
<dbReference type="GO" id="GO:0005925">
    <property type="term" value="C:focal adhesion"/>
    <property type="evidence" value="ECO:0007669"/>
    <property type="project" value="TreeGrafter"/>
</dbReference>
<dbReference type="GO" id="GO:0005200">
    <property type="term" value="F:structural constituent of cytoskeleton"/>
    <property type="evidence" value="ECO:0007669"/>
    <property type="project" value="TreeGrafter"/>
</dbReference>
<dbReference type="GO" id="GO:0030506">
    <property type="term" value="F:ankyrin binding"/>
    <property type="evidence" value="ECO:0007669"/>
    <property type="project" value="TreeGrafter"/>
</dbReference>
<name>A0AAD9FC67_DISEL</name>
<dbReference type="PANTHER" id="PTHR23169">
    <property type="entry name" value="ENVOPLAKIN"/>
    <property type="match status" value="1"/>
</dbReference>
<evidence type="ECO:0000313" key="3">
    <source>
        <dbReference type="EMBL" id="KAK1895911.1"/>
    </source>
</evidence>
<dbReference type="EMBL" id="JASDAP010000010">
    <property type="protein sequence ID" value="KAK1895911.1"/>
    <property type="molecule type" value="Genomic_DNA"/>
</dbReference>
<dbReference type="SMART" id="SM00250">
    <property type="entry name" value="PLEC"/>
    <property type="match status" value="4"/>
</dbReference>
<dbReference type="GO" id="GO:0031581">
    <property type="term" value="P:hemidesmosome assembly"/>
    <property type="evidence" value="ECO:0007669"/>
    <property type="project" value="TreeGrafter"/>
</dbReference>
<gene>
    <name evidence="3" type="ORF">KUDE01_021362</name>
</gene>
<evidence type="ECO:0000256" key="1">
    <source>
        <dbReference type="ARBA" id="ARBA00022553"/>
    </source>
</evidence>
<dbReference type="Pfam" id="PF00681">
    <property type="entry name" value="Plectin"/>
    <property type="match status" value="2"/>
</dbReference>
<dbReference type="GO" id="GO:0005882">
    <property type="term" value="C:intermediate filament"/>
    <property type="evidence" value="ECO:0007669"/>
    <property type="project" value="TreeGrafter"/>
</dbReference>
<sequence length="251" mass="28723">MNLWEIINSNLLPEEEKQKLMDKYRSGEITKERMIIIIIEIMEQREIIRHDSPLSCKTIRRRITIEELYNARIIDLETYNLLKQGKRDIRDIMELTHVKHYLYGTGCVAGVTTESSSKISLYQAMKREFLEPELAISLLEAQAATGFIVDPVNNETLTVDEAVRKGVVGPELHDKLLSAERAVTGYKDPYSGKIISLFQAMKKDLVPEDYAMKMLEAQTATGGIIDPEFQFHLPADIAMQRGYINKETNED</sequence>
<evidence type="ECO:0000256" key="2">
    <source>
        <dbReference type="ARBA" id="ARBA00022737"/>
    </source>
</evidence>
<dbReference type="InterPro" id="IPR001101">
    <property type="entry name" value="Plectin_repeat"/>
</dbReference>
<evidence type="ECO:0000313" key="4">
    <source>
        <dbReference type="Proteomes" id="UP001228049"/>
    </source>
</evidence>
<dbReference type="GO" id="GO:0045104">
    <property type="term" value="P:intermediate filament cytoskeleton organization"/>
    <property type="evidence" value="ECO:0007669"/>
    <property type="project" value="InterPro"/>
</dbReference>
<dbReference type="GO" id="GO:0048471">
    <property type="term" value="C:perinuclear region of cytoplasm"/>
    <property type="evidence" value="ECO:0007669"/>
    <property type="project" value="TreeGrafter"/>
</dbReference>